<dbReference type="InterPro" id="IPR036640">
    <property type="entry name" value="ABC1_TM_sf"/>
</dbReference>
<dbReference type="Pfam" id="PF00664">
    <property type="entry name" value="ABC_membrane"/>
    <property type="match status" value="1"/>
</dbReference>
<organism evidence="7 8">
    <name type="scientific">Anaerococcus porci</name>
    <dbReference type="NCBI Taxonomy" id="2652269"/>
    <lineage>
        <taxon>Bacteria</taxon>
        <taxon>Bacillati</taxon>
        <taxon>Bacillota</taxon>
        <taxon>Tissierellia</taxon>
        <taxon>Tissierellales</taxon>
        <taxon>Peptoniphilaceae</taxon>
        <taxon>Anaerococcus</taxon>
    </lineage>
</organism>
<keyword evidence="2 5" id="KW-0812">Transmembrane</keyword>
<dbReference type="Gene3D" id="1.20.1560.10">
    <property type="entry name" value="ABC transporter type 1, transmembrane domain"/>
    <property type="match status" value="1"/>
</dbReference>
<dbReference type="SUPFAM" id="SSF90123">
    <property type="entry name" value="ABC transporter transmembrane region"/>
    <property type="match status" value="1"/>
</dbReference>
<evidence type="ECO:0000256" key="1">
    <source>
        <dbReference type="ARBA" id="ARBA00004651"/>
    </source>
</evidence>
<keyword evidence="3 5" id="KW-1133">Transmembrane helix</keyword>
<feature type="transmembrane region" description="Helical" evidence="5">
    <location>
        <begin position="260"/>
        <end position="282"/>
    </location>
</feature>
<comment type="caution">
    <text evidence="7">The sequence shown here is derived from an EMBL/GenBank/DDBJ whole genome shotgun (WGS) entry which is preliminary data.</text>
</comment>
<evidence type="ECO:0000256" key="4">
    <source>
        <dbReference type="ARBA" id="ARBA00023136"/>
    </source>
</evidence>
<name>A0A6N7VU06_9FIRM</name>
<dbReference type="GO" id="GO:0005886">
    <property type="term" value="C:plasma membrane"/>
    <property type="evidence" value="ECO:0007669"/>
    <property type="project" value="UniProtKB-SubCell"/>
</dbReference>
<dbReference type="Proteomes" id="UP000441925">
    <property type="component" value="Unassembled WGS sequence"/>
</dbReference>
<evidence type="ECO:0000313" key="8">
    <source>
        <dbReference type="Proteomes" id="UP000441925"/>
    </source>
</evidence>
<dbReference type="PANTHER" id="PTHR43394">
    <property type="entry name" value="ATP-DEPENDENT PERMEASE MDL1, MITOCHONDRIAL"/>
    <property type="match status" value="1"/>
</dbReference>
<feature type="domain" description="ABC transmembrane type-1" evidence="6">
    <location>
        <begin position="39"/>
        <end position="320"/>
    </location>
</feature>
<dbReference type="EMBL" id="VULQ01000003">
    <property type="protein sequence ID" value="MSS77534.1"/>
    <property type="molecule type" value="Genomic_DNA"/>
</dbReference>
<feature type="transmembrane region" description="Helical" evidence="5">
    <location>
        <begin position="175"/>
        <end position="196"/>
    </location>
</feature>
<dbReference type="AlphaFoldDB" id="A0A6N7VU06"/>
<evidence type="ECO:0000256" key="5">
    <source>
        <dbReference type="SAM" id="Phobius"/>
    </source>
</evidence>
<accession>A0A6N7VU06</accession>
<evidence type="ECO:0000313" key="7">
    <source>
        <dbReference type="EMBL" id="MSS77534.1"/>
    </source>
</evidence>
<feature type="transmembrane region" description="Helical" evidence="5">
    <location>
        <begin position="36"/>
        <end position="54"/>
    </location>
</feature>
<evidence type="ECO:0000256" key="3">
    <source>
        <dbReference type="ARBA" id="ARBA00022989"/>
    </source>
</evidence>
<dbReference type="GO" id="GO:0005524">
    <property type="term" value="F:ATP binding"/>
    <property type="evidence" value="ECO:0007669"/>
    <property type="project" value="UniProtKB-KW"/>
</dbReference>
<keyword evidence="7" id="KW-0547">Nucleotide-binding</keyword>
<comment type="subcellular location">
    <subcellularLocation>
        <location evidence="1">Cell membrane</location>
        <topology evidence="1">Multi-pass membrane protein</topology>
    </subcellularLocation>
</comment>
<proteinExistence type="predicted"/>
<dbReference type="GO" id="GO:0015421">
    <property type="term" value="F:ABC-type oligopeptide transporter activity"/>
    <property type="evidence" value="ECO:0007669"/>
    <property type="project" value="TreeGrafter"/>
</dbReference>
<evidence type="ECO:0000259" key="6">
    <source>
        <dbReference type="PROSITE" id="PS50929"/>
    </source>
</evidence>
<reference evidence="7 8" key="1">
    <citation type="submission" date="2019-08" db="EMBL/GenBank/DDBJ databases">
        <title>In-depth cultivation of the pig gut microbiome towards novel bacterial diversity and tailored functional studies.</title>
        <authorList>
            <person name="Wylensek D."/>
            <person name="Hitch T.C.A."/>
            <person name="Clavel T."/>
        </authorList>
    </citation>
    <scope>NUCLEOTIDE SEQUENCE [LARGE SCALE GENOMIC DNA]</scope>
    <source>
        <strain evidence="7 8">WCA-380-WT-2B</strain>
    </source>
</reference>
<keyword evidence="8" id="KW-1185">Reference proteome</keyword>
<gene>
    <name evidence="7" type="ORF">FYJ26_03780</name>
</gene>
<evidence type="ECO:0000256" key="2">
    <source>
        <dbReference type="ARBA" id="ARBA00022692"/>
    </source>
</evidence>
<sequence>MEYEEFKNDNTERFFVEESNKKWSFKMKKYIYKYKSNLLLSTFFGILEVYFIYLYSLKSAEFVDIIIKNDNPNIGKVCITTIIYIAFSYISFYISELNCQKFANSISFELRHDYFEGLYENKISSFYLSKKENYITDIDQNIDQLRLDYLMNLPNSIKGIGQVLVYLIALYKIHIIILTLTIVFVIFPAMISKIFSKKISNLRILRSNKHSIYLSRLNELLDGFLLIKESNSKKFFIKRFDESNKSLLDARKKLNLSTSILYESMFALNLLSAMLIILFASILVSKGHISLKELIASITLVSISTNAIAEAFRYTSNVFSTKEIKNLVLEKLPKKDFIKKDKLKPKLDLNIKNLDFSYDNNKIFLI</sequence>
<dbReference type="InterPro" id="IPR011527">
    <property type="entry name" value="ABC1_TM_dom"/>
</dbReference>
<keyword evidence="7" id="KW-0067">ATP-binding</keyword>
<protein>
    <submittedName>
        <fullName evidence="7">ABC transporter ATP-binding protein</fullName>
    </submittedName>
</protein>
<keyword evidence="4 5" id="KW-0472">Membrane</keyword>
<dbReference type="PANTHER" id="PTHR43394:SF1">
    <property type="entry name" value="ATP-BINDING CASSETTE SUB-FAMILY B MEMBER 10, MITOCHONDRIAL"/>
    <property type="match status" value="1"/>
</dbReference>
<dbReference type="PROSITE" id="PS50929">
    <property type="entry name" value="ABC_TM1F"/>
    <property type="match status" value="1"/>
</dbReference>
<dbReference type="InterPro" id="IPR039421">
    <property type="entry name" value="Type_1_exporter"/>
</dbReference>
<feature type="transmembrane region" description="Helical" evidence="5">
    <location>
        <begin position="74"/>
        <end position="94"/>
    </location>
</feature>